<accession>A0AAE3KCN0</accession>
<reference evidence="4" key="1">
    <citation type="submission" date="2022-03" db="EMBL/GenBank/DDBJ databases">
        <title>Genomic Encyclopedia of Type Strains, Phase III (KMG-III): the genomes of soil and plant-associated and newly described type strains.</title>
        <authorList>
            <person name="Whitman W."/>
        </authorList>
    </citation>
    <scope>NUCLEOTIDE SEQUENCE</scope>
    <source>
        <strain evidence="4">ANL 6-2</strain>
    </source>
</reference>
<dbReference type="Gene3D" id="3.40.50.720">
    <property type="entry name" value="NAD(P)-binding Rossmann-like Domain"/>
    <property type="match status" value="1"/>
</dbReference>
<proteinExistence type="inferred from homology"/>
<dbReference type="PROSITE" id="PS00061">
    <property type="entry name" value="ADH_SHORT"/>
    <property type="match status" value="1"/>
</dbReference>
<evidence type="ECO:0000256" key="1">
    <source>
        <dbReference type="ARBA" id="ARBA00006484"/>
    </source>
</evidence>
<keyword evidence="2" id="KW-0560">Oxidoreductase</keyword>
<dbReference type="RefSeq" id="WP_253478210.1">
    <property type="nucleotide sequence ID" value="NZ_JALJXV010000005.1"/>
</dbReference>
<organism evidence="4 5">
    <name type="scientific">Natronocella acetinitrilica</name>
    <dbReference type="NCBI Taxonomy" id="414046"/>
    <lineage>
        <taxon>Bacteria</taxon>
        <taxon>Pseudomonadati</taxon>
        <taxon>Pseudomonadota</taxon>
        <taxon>Gammaproteobacteria</taxon>
        <taxon>Chromatiales</taxon>
        <taxon>Ectothiorhodospiraceae</taxon>
        <taxon>Natronocella</taxon>
    </lineage>
</organism>
<dbReference type="SMART" id="SM00822">
    <property type="entry name" value="PKS_KR"/>
    <property type="match status" value="1"/>
</dbReference>
<gene>
    <name evidence="4" type="ORF">J2T57_002316</name>
</gene>
<dbReference type="SUPFAM" id="SSF51735">
    <property type="entry name" value="NAD(P)-binding Rossmann-fold domains"/>
    <property type="match status" value="1"/>
</dbReference>
<evidence type="ECO:0000259" key="3">
    <source>
        <dbReference type="SMART" id="SM00822"/>
    </source>
</evidence>
<sequence>MTDLAVVTGAGTGIGRALARGLADRGLGVLLVGRRAGLLQEACAHASAHMQAISADVGDPAGRARIVDAIGDRRVRCLVHNAGVLEPIGPLANVSLEAWRAAQAVNVEGPLFLTQALLDKLPGGRVLHISSGAAHGAYPGWGSYCTAKAALHMIYQVLREELAASSIAVGSLRPGVVDTPMQALIRNQTPETFPRVQRFLDLHARGELEDPTEVADFAAWLLLDVPAADYAAAEWSFTEPEHRRRWKARS</sequence>
<dbReference type="Proteomes" id="UP001205843">
    <property type="component" value="Unassembled WGS sequence"/>
</dbReference>
<dbReference type="PRINTS" id="PR00081">
    <property type="entry name" value="GDHRDH"/>
</dbReference>
<comment type="caution">
    <text evidence="4">The sequence shown here is derived from an EMBL/GenBank/DDBJ whole genome shotgun (WGS) entry which is preliminary data.</text>
</comment>
<keyword evidence="5" id="KW-1185">Reference proteome</keyword>
<dbReference type="InterPro" id="IPR057326">
    <property type="entry name" value="KR_dom"/>
</dbReference>
<evidence type="ECO:0000256" key="2">
    <source>
        <dbReference type="ARBA" id="ARBA00023002"/>
    </source>
</evidence>
<dbReference type="EMBL" id="JALJXV010000005">
    <property type="protein sequence ID" value="MCP1675168.1"/>
    <property type="molecule type" value="Genomic_DNA"/>
</dbReference>
<evidence type="ECO:0000313" key="4">
    <source>
        <dbReference type="EMBL" id="MCP1675168.1"/>
    </source>
</evidence>
<comment type="similarity">
    <text evidence="1">Belongs to the short-chain dehydrogenases/reductases (SDR) family.</text>
</comment>
<dbReference type="InterPro" id="IPR036291">
    <property type="entry name" value="NAD(P)-bd_dom_sf"/>
</dbReference>
<dbReference type="PANTHER" id="PTHR42901:SF1">
    <property type="entry name" value="ALCOHOL DEHYDROGENASE"/>
    <property type="match status" value="1"/>
</dbReference>
<feature type="domain" description="Ketoreductase" evidence="3">
    <location>
        <begin position="3"/>
        <end position="173"/>
    </location>
</feature>
<evidence type="ECO:0000313" key="5">
    <source>
        <dbReference type="Proteomes" id="UP001205843"/>
    </source>
</evidence>
<protein>
    <submittedName>
        <fullName evidence="4">NAD(P)-dependent dehydrogenase (Short-subunit alcohol dehydrogenase family)</fullName>
    </submittedName>
</protein>
<name>A0AAE3KCN0_9GAMM</name>
<dbReference type="Pfam" id="PF00106">
    <property type="entry name" value="adh_short"/>
    <property type="match status" value="1"/>
</dbReference>
<dbReference type="PANTHER" id="PTHR42901">
    <property type="entry name" value="ALCOHOL DEHYDROGENASE"/>
    <property type="match status" value="1"/>
</dbReference>
<dbReference type="GO" id="GO:0016491">
    <property type="term" value="F:oxidoreductase activity"/>
    <property type="evidence" value="ECO:0007669"/>
    <property type="project" value="UniProtKB-KW"/>
</dbReference>
<dbReference type="InterPro" id="IPR020904">
    <property type="entry name" value="Sc_DH/Rdtase_CS"/>
</dbReference>
<dbReference type="InterPro" id="IPR002347">
    <property type="entry name" value="SDR_fam"/>
</dbReference>
<dbReference type="AlphaFoldDB" id="A0AAE3KCN0"/>